<reference evidence="2 3" key="1">
    <citation type="submission" date="2013-11" db="EMBL/GenBank/DDBJ databases">
        <title>Genome sequencing of Stegodyphus mimosarum.</title>
        <authorList>
            <person name="Bechsgaard J."/>
        </authorList>
    </citation>
    <scope>NUCLEOTIDE SEQUENCE [LARGE SCALE GENOMIC DNA]</scope>
</reference>
<feature type="non-terminal residue" evidence="2">
    <location>
        <position position="285"/>
    </location>
</feature>
<dbReference type="OMA" id="GNMEEYS"/>
<dbReference type="AlphaFoldDB" id="A0A087UPR0"/>
<name>A0A087UPR0_STEMI</name>
<sequence length="285" mass="30878">MNASYLMGDYSFGISSNVTAISPVDYKQNSSSKSFFSGESLSHTMQDELLMDKSNPTAAGKQTESQQQASTNGEALVNNSEGNMEEYSNSKVKNEDNELSVNSQLEKQVIETSSTSGTPSSSLQLEFSDAAITTSAPTFWSGVTGDDAFSSGVSPLKNTLSFQNFPNASNPVFNTSLGPQINIPQSLPPQRRAITGAHNFSQNRHQQPQSNILKTFSNWSSPQNTSWSAPQTPNGLLPWNAMNLANQKRTVPNINPVCSQKKTQPAVGQHSMVISPSKFRRSTSL</sequence>
<feature type="region of interest" description="Disordered" evidence="1">
    <location>
        <begin position="261"/>
        <end position="285"/>
    </location>
</feature>
<protein>
    <submittedName>
        <fullName evidence="2">Uncharacterized protein</fullName>
    </submittedName>
</protein>
<evidence type="ECO:0000313" key="2">
    <source>
        <dbReference type="EMBL" id="KFM79349.1"/>
    </source>
</evidence>
<keyword evidence="3" id="KW-1185">Reference proteome</keyword>
<organism evidence="2 3">
    <name type="scientific">Stegodyphus mimosarum</name>
    <name type="common">African social velvet spider</name>
    <dbReference type="NCBI Taxonomy" id="407821"/>
    <lineage>
        <taxon>Eukaryota</taxon>
        <taxon>Metazoa</taxon>
        <taxon>Ecdysozoa</taxon>
        <taxon>Arthropoda</taxon>
        <taxon>Chelicerata</taxon>
        <taxon>Arachnida</taxon>
        <taxon>Araneae</taxon>
        <taxon>Araneomorphae</taxon>
        <taxon>Entelegynae</taxon>
        <taxon>Eresoidea</taxon>
        <taxon>Eresidae</taxon>
        <taxon>Stegodyphus</taxon>
    </lineage>
</organism>
<feature type="compositionally biased region" description="Polar residues" evidence="1">
    <location>
        <begin position="56"/>
        <end position="91"/>
    </location>
</feature>
<accession>A0A087UPR0</accession>
<dbReference type="OrthoDB" id="10033548at2759"/>
<proteinExistence type="predicted"/>
<dbReference type="STRING" id="407821.A0A087UPR0"/>
<dbReference type="EMBL" id="KK120914">
    <property type="protein sequence ID" value="KFM79349.1"/>
    <property type="molecule type" value="Genomic_DNA"/>
</dbReference>
<dbReference type="Proteomes" id="UP000054359">
    <property type="component" value="Unassembled WGS sequence"/>
</dbReference>
<gene>
    <name evidence="2" type="ORF">X975_09149</name>
</gene>
<evidence type="ECO:0000313" key="3">
    <source>
        <dbReference type="Proteomes" id="UP000054359"/>
    </source>
</evidence>
<feature type="region of interest" description="Disordered" evidence="1">
    <location>
        <begin position="56"/>
        <end position="102"/>
    </location>
</feature>
<evidence type="ECO:0000256" key="1">
    <source>
        <dbReference type="SAM" id="MobiDB-lite"/>
    </source>
</evidence>